<reference evidence="1" key="1">
    <citation type="submission" date="2023-05" db="EMBL/GenBank/DDBJ databases">
        <authorList>
            <person name="Zhang X."/>
        </authorList>
    </citation>
    <scope>NUCLEOTIDE SEQUENCE</scope>
    <source>
        <strain evidence="1">YF14B1</strain>
    </source>
</reference>
<comment type="caution">
    <text evidence="1">The sequence shown here is derived from an EMBL/GenBank/DDBJ whole genome shotgun (WGS) entry which is preliminary data.</text>
</comment>
<accession>A0AAE3U4Q9</accession>
<evidence type="ECO:0000313" key="1">
    <source>
        <dbReference type="EMBL" id="MDJ1479969.1"/>
    </source>
</evidence>
<proteinExistence type="predicted"/>
<dbReference type="Proteomes" id="UP001241110">
    <property type="component" value="Unassembled WGS sequence"/>
</dbReference>
<evidence type="ECO:0000313" key="2">
    <source>
        <dbReference type="Proteomes" id="UP001241110"/>
    </source>
</evidence>
<dbReference type="RefSeq" id="WP_313976539.1">
    <property type="nucleotide sequence ID" value="NZ_JASJOS010000002.1"/>
</dbReference>
<dbReference type="AlphaFoldDB" id="A0AAE3U4Q9"/>
<gene>
    <name evidence="1" type="ORF">QNI16_05685</name>
</gene>
<organism evidence="1 2">
    <name type="scientific">Xanthocytophaga flava</name>
    <dbReference type="NCBI Taxonomy" id="3048013"/>
    <lineage>
        <taxon>Bacteria</taxon>
        <taxon>Pseudomonadati</taxon>
        <taxon>Bacteroidota</taxon>
        <taxon>Cytophagia</taxon>
        <taxon>Cytophagales</taxon>
        <taxon>Rhodocytophagaceae</taxon>
        <taxon>Xanthocytophaga</taxon>
    </lineage>
</organism>
<dbReference type="EMBL" id="JASJOS010000002">
    <property type="protein sequence ID" value="MDJ1479969.1"/>
    <property type="molecule type" value="Genomic_DNA"/>
</dbReference>
<protein>
    <submittedName>
        <fullName evidence="1">Uncharacterized protein</fullName>
    </submittedName>
</protein>
<sequence>MHSDIHKLLLILDHYECWEYPRGHKKKKAMKEIEQIKNEFESLLNVSLDLDRYVEDASFLTDLGLIEERIVNQRKIRIYPFCFRFSNFGRLFTLIGELSEGTSKKYQLDSLTKRIEQKGFVFIPYEELDTLYNGINQPPYKGFTWWTRYFDYL</sequence>
<name>A0AAE3U4Q9_9BACT</name>